<name>A0A7K1Y0C1_9SPHI</name>
<dbReference type="Proteomes" id="UP000451233">
    <property type="component" value="Unassembled WGS sequence"/>
</dbReference>
<protein>
    <submittedName>
        <fullName evidence="2">Glycosyltransferase</fullName>
    </submittedName>
</protein>
<dbReference type="EMBL" id="WVHS01000003">
    <property type="protein sequence ID" value="MXV16680.1"/>
    <property type="molecule type" value="Genomic_DNA"/>
</dbReference>
<evidence type="ECO:0000259" key="1">
    <source>
        <dbReference type="Pfam" id="PF00534"/>
    </source>
</evidence>
<reference evidence="2 3" key="1">
    <citation type="submission" date="2019-11" db="EMBL/GenBank/DDBJ databases">
        <title>Pedobacter sp. HMF7056 Genome sequencing and assembly.</title>
        <authorList>
            <person name="Kang H."/>
            <person name="Kim H."/>
            <person name="Joh K."/>
        </authorList>
    </citation>
    <scope>NUCLEOTIDE SEQUENCE [LARGE SCALE GENOMIC DNA]</scope>
    <source>
        <strain evidence="2 3">HMF7056</strain>
    </source>
</reference>
<evidence type="ECO:0000313" key="3">
    <source>
        <dbReference type="Proteomes" id="UP000451233"/>
    </source>
</evidence>
<gene>
    <name evidence="2" type="ORF">GS398_15370</name>
</gene>
<dbReference type="Gene3D" id="3.40.50.2000">
    <property type="entry name" value="Glycogen Phosphorylase B"/>
    <property type="match status" value="2"/>
</dbReference>
<feature type="domain" description="Glycosyl transferase family 1" evidence="1">
    <location>
        <begin position="204"/>
        <end position="289"/>
    </location>
</feature>
<proteinExistence type="predicted"/>
<sequence>MSKLRVFTWHIHGSYLYYLSQANLEIYIPVNREQAEGYYGRGETFPFGDNVHEVPEDEVRTMAFDCILFQTNTNFLEDQYRTLSAEQRELPKIYLEHDPPRQHPTNTKHLIDDPDMLLVHVTHFNRLMWDNNHTATKIIEHGVTVPANVSWTGEKKKGIVVINNLPSRGRLLGYDLFLDISQKIPLDLIGMGTEEKGIGEVLHPLVPEFTSHYRFFFHPIRYTSLGLAVCEAMMAGIPIVGLATTELSSVIRNGENGFISTDPGYLVDKMDLLLQDHELARRIGNAGRETAMERFNIRRFAADWEQTIGNHVSLVRRKKLHLTA</sequence>
<dbReference type="Pfam" id="PF00534">
    <property type="entry name" value="Glycos_transf_1"/>
    <property type="match status" value="1"/>
</dbReference>
<dbReference type="CDD" id="cd03801">
    <property type="entry name" value="GT4_PimA-like"/>
    <property type="match status" value="1"/>
</dbReference>
<keyword evidence="3" id="KW-1185">Reference proteome</keyword>
<evidence type="ECO:0000313" key="2">
    <source>
        <dbReference type="EMBL" id="MXV16680.1"/>
    </source>
</evidence>
<dbReference type="GO" id="GO:0016757">
    <property type="term" value="F:glycosyltransferase activity"/>
    <property type="evidence" value="ECO:0007669"/>
    <property type="project" value="InterPro"/>
</dbReference>
<dbReference type="PANTHER" id="PTHR12526">
    <property type="entry name" value="GLYCOSYLTRANSFERASE"/>
    <property type="match status" value="1"/>
</dbReference>
<dbReference type="InterPro" id="IPR001296">
    <property type="entry name" value="Glyco_trans_1"/>
</dbReference>
<accession>A0A7K1Y0C1</accession>
<dbReference type="AlphaFoldDB" id="A0A7K1Y0C1"/>
<dbReference type="SUPFAM" id="SSF53756">
    <property type="entry name" value="UDP-Glycosyltransferase/glycogen phosphorylase"/>
    <property type="match status" value="1"/>
</dbReference>
<organism evidence="2 3">
    <name type="scientific">Hufsiella ginkgonis</name>
    <dbReference type="NCBI Taxonomy" id="2695274"/>
    <lineage>
        <taxon>Bacteria</taxon>
        <taxon>Pseudomonadati</taxon>
        <taxon>Bacteroidota</taxon>
        <taxon>Sphingobacteriia</taxon>
        <taxon>Sphingobacteriales</taxon>
        <taxon>Sphingobacteriaceae</taxon>
        <taxon>Hufsiella</taxon>
    </lineage>
</organism>
<keyword evidence="2" id="KW-0808">Transferase</keyword>
<comment type="caution">
    <text evidence="2">The sequence shown here is derived from an EMBL/GenBank/DDBJ whole genome shotgun (WGS) entry which is preliminary data.</text>
</comment>